<name>W7IUZ7_9PSEU</name>
<keyword evidence="2" id="KW-1185">Reference proteome</keyword>
<dbReference type="AlphaFoldDB" id="W7IUZ7"/>
<accession>W7IUZ7</accession>
<evidence type="ECO:0000313" key="1">
    <source>
        <dbReference type="EMBL" id="EWC64178.1"/>
    </source>
</evidence>
<dbReference type="RefSeq" id="WP_035278311.1">
    <property type="nucleotide sequence ID" value="NZ_AYXG01000020.1"/>
</dbReference>
<reference evidence="1 2" key="1">
    <citation type="journal article" date="2014" name="Genome Announc.">
        <title>Draft Genome Sequence of the Antitrypanosomally Active Sponge-Associated Bacterium Actinokineospora sp. Strain EG49.</title>
        <authorList>
            <person name="Harjes J."/>
            <person name="Ryu T."/>
            <person name="Abdelmohsen U.R."/>
            <person name="Moitinho-Silva L."/>
            <person name="Horn H."/>
            <person name="Ravasi T."/>
            <person name="Hentschel U."/>
        </authorList>
    </citation>
    <scope>NUCLEOTIDE SEQUENCE [LARGE SCALE GENOMIC DNA]</scope>
    <source>
        <strain evidence="1 2">EG49</strain>
    </source>
</reference>
<proteinExistence type="predicted"/>
<dbReference type="PATRIC" id="fig|909613.9.peg.519"/>
<dbReference type="Proteomes" id="UP000019277">
    <property type="component" value="Unassembled WGS sequence"/>
</dbReference>
<sequence length="117" mass="12626">MSDHEVLEISDFGRDAYGLSSAPAAAMVNYGKALLVIAGADGEVSRAESDWPRTHQRKFGATDEVIAEYETFDHRTADLAGILAGTSTDVELTLHALIDMEKAAHNVRAAIFHVDVL</sequence>
<dbReference type="InterPro" id="IPR029024">
    <property type="entry name" value="TerB-like"/>
</dbReference>
<gene>
    <name evidence="1" type="ORF">UO65_0504</name>
</gene>
<dbReference type="EMBL" id="AYXG01000020">
    <property type="protein sequence ID" value="EWC64178.1"/>
    <property type="molecule type" value="Genomic_DNA"/>
</dbReference>
<dbReference type="Gene3D" id="1.10.3680.10">
    <property type="entry name" value="TerB-like"/>
    <property type="match status" value="1"/>
</dbReference>
<dbReference type="eggNOG" id="ENOG50334Z5">
    <property type="taxonomic scope" value="Bacteria"/>
</dbReference>
<protein>
    <submittedName>
        <fullName evidence="1">Uncharacterized protein</fullName>
    </submittedName>
</protein>
<organism evidence="1 2">
    <name type="scientific">Actinokineospora spheciospongiae</name>
    <dbReference type="NCBI Taxonomy" id="909613"/>
    <lineage>
        <taxon>Bacteria</taxon>
        <taxon>Bacillati</taxon>
        <taxon>Actinomycetota</taxon>
        <taxon>Actinomycetes</taxon>
        <taxon>Pseudonocardiales</taxon>
        <taxon>Pseudonocardiaceae</taxon>
        <taxon>Actinokineospora</taxon>
    </lineage>
</organism>
<dbReference type="OrthoDB" id="3700345at2"/>
<comment type="caution">
    <text evidence="1">The sequence shown here is derived from an EMBL/GenBank/DDBJ whole genome shotgun (WGS) entry which is preliminary data.</text>
</comment>
<evidence type="ECO:0000313" key="2">
    <source>
        <dbReference type="Proteomes" id="UP000019277"/>
    </source>
</evidence>
<dbReference type="SUPFAM" id="SSF158682">
    <property type="entry name" value="TerB-like"/>
    <property type="match status" value="1"/>
</dbReference>